<evidence type="ECO:0000313" key="4">
    <source>
        <dbReference type="Proteomes" id="UP000235786"/>
    </source>
</evidence>
<sequence length="100" mass="10656">MKIALGMYVTASSSGSLFTALNFGDEGGTPVRSWVYRAALVQGTQQMLIAALFYGGRTAPSNSQAANATSTKLTAFALPISVLLWIIGIALFSSLSFYYY</sequence>
<feature type="transmembrane region" description="Helical" evidence="1">
    <location>
        <begin position="76"/>
        <end position="99"/>
    </location>
</feature>
<dbReference type="AlphaFoldDB" id="A0A2J6S9U9"/>
<dbReference type="STRING" id="1149755.A0A2J6S9U9"/>
<gene>
    <name evidence="3" type="ORF">L207DRAFT_576314</name>
</gene>
<dbReference type="InterPro" id="IPR058655">
    <property type="entry name" value="Mok11-14/Ags1-like"/>
</dbReference>
<dbReference type="EMBL" id="KZ613938">
    <property type="protein sequence ID" value="PMD47537.1"/>
    <property type="molecule type" value="Genomic_DNA"/>
</dbReference>
<dbReference type="Pfam" id="PF26127">
    <property type="entry name" value="12TM_Mok13"/>
    <property type="match status" value="1"/>
</dbReference>
<keyword evidence="1" id="KW-0812">Transmembrane</keyword>
<proteinExistence type="predicted"/>
<dbReference type="GO" id="GO:0070600">
    <property type="term" value="P:fungal-type cell wall (1-&gt;3)-alpha-glucan biosynthetic process"/>
    <property type="evidence" value="ECO:0007669"/>
    <property type="project" value="TreeGrafter"/>
</dbReference>
<dbReference type="OrthoDB" id="512920at2759"/>
<reference evidence="3 4" key="1">
    <citation type="submission" date="2016-04" db="EMBL/GenBank/DDBJ databases">
        <title>A degradative enzymes factory behind the ericoid mycorrhizal symbiosis.</title>
        <authorList>
            <consortium name="DOE Joint Genome Institute"/>
            <person name="Martino E."/>
            <person name="Morin E."/>
            <person name="Grelet G."/>
            <person name="Kuo A."/>
            <person name="Kohler A."/>
            <person name="Daghino S."/>
            <person name="Barry K."/>
            <person name="Choi C."/>
            <person name="Cichocki N."/>
            <person name="Clum A."/>
            <person name="Copeland A."/>
            <person name="Hainaut M."/>
            <person name="Haridas S."/>
            <person name="Labutti K."/>
            <person name="Lindquist E."/>
            <person name="Lipzen A."/>
            <person name="Khouja H.-R."/>
            <person name="Murat C."/>
            <person name="Ohm R."/>
            <person name="Olson A."/>
            <person name="Spatafora J."/>
            <person name="Veneault-Fourrey C."/>
            <person name="Henrissat B."/>
            <person name="Grigoriev I."/>
            <person name="Martin F."/>
            <person name="Perotto S."/>
        </authorList>
    </citation>
    <scope>NUCLEOTIDE SEQUENCE [LARGE SCALE GENOMIC DNA]</scope>
    <source>
        <strain evidence="3 4">F</strain>
    </source>
</reference>
<evidence type="ECO:0000313" key="3">
    <source>
        <dbReference type="EMBL" id="PMD47537.1"/>
    </source>
</evidence>
<dbReference type="PANTHER" id="PTHR47182:SF2">
    <property type="entry name" value="CELL WALL ALPHA-1,3-GLUCAN SYNTHASE AGS1"/>
    <property type="match status" value="1"/>
</dbReference>
<dbReference type="InterPro" id="IPR058654">
    <property type="entry name" value="Mok11-14/Ags1-like_TM"/>
</dbReference>
<organism evidence="3 4">
    <name type="scientific">Hyaloscypha variabilis (strain UAMH 11265 / GT02V1 / F)</name>
    <name type="common">Meliniomyces variabilis</name>
    <dbReference type="NCBI Taxonomy" id="1149755"/>
    <lineage>
        <taxon>Eukaryota</taxon>
        <taxon>Fungi</taxon>
        <taxon>Dikarya</taxon>
        <taxon>Ascomycota</taxon>
        <taxon>Pezizomycotina</taxon>
        <taxon>Leotiomycetes</taxon>
        <taxon>Helotiales</taxon>
        <taxon>Hyaloscyphaceae</taxon>
        <taxon>Hyaloscypha</taxon>
        <taxon>Hyaloscypha variabilis</taxon>
    </lineage>
</organism>
<evidence type="ECO:0000256" key="1">
    <source>
        <dbReference type="SAM" id="Phobius"/>
    </source>
</evidence>
<dbReference type="GO" id="GO:0047657">
    <property type="term" value="F:alpha-1,3-glucan synthase activity"/>
    <property type="evidence" value="ECO:0007669"/>
    <property type="project" value="TreeGrafter"/>
</dbReference>
<protein>
    <recommendedName>
        <fullName evidence="2">Cell wall alpha-1,3-glucan synthase Mok11-14/Ags1-like transmembrane domain-containing protein</fullName>
    </recommendedName>
</protein>
<dbReference type="GO" id="GO:0009277">
    <property type="term" value="C:fungal-type cell wall"/>
    <property type="evidence" value="ECO:0007669"/>
    <property type="project" value="TreeGrafter"/>
</dbReference>
<name>A0A2J6S9U9_HYAVF</name>
<feature type="domain" description="Cell wall alpha-1,3-glucan synthase Mok11-14/Ags1-like transmembrane" evidence="2">
    <location>
        <begin position="2"/>
        <end position="99"/>
    </location>
</feature>
<keyword evidence="4" id="KW-1185">Reference proteome</keyword>
<evidence type="ECO:0000259" key="2">
    <source>
        <dbReference type="Pfam" id="PF26127"/>
    </source>
</evidence>
<keyword evidence="1" id="KW-0472">Membrane</keyword>
<accession>A0A2J6S9U9</accession>
<keyword evidence="1" id="KW-1133">Transmembrane helix</keyword>
<dbReference type="PANTHER" id="PTHR47182">
    <property type="entry name" value="CELL WALL ALPHA-1,3-GLUCAN SYNTHASE AGS1-RELATED"/>
    <property type="match status" value="1"/>
</dbReference>
<dbReference type="Proteomes" id="UP000235786">
    <property type="component" value="Unassembled WGS sequence"/>
</dbReference>